<dbReference type="Proteomes" id="UP000530571">
    <property type="component" value="Unassembled WGS sequence"/>
</dbReference>
<comment type="caution">
    <text evidence="1">The sequence shown here is derived from an EMBL/GenBank/DDBJ whole genome shotgun (WGS) entry which is preliminary data.</text>
</comment>
<name>A0A7W6P8T6_9HYPH</name>
<gene>
    <name evidence="1" type="ORF">GGR30_000536</name>
</gene>
<dbReference type="EMBL" id="JACIDZ010000001">
    <property type="protein sequence ID" value="MBB4120641.1"/>
    <property type="molecule type" value="Genomic_DNA"/>
</dbReference>
<reference evidence="1 2" key="1">
    <citation type="submission" date="2020-08" db="EMBL/GenBank/DDBJ databases">
        <title>Genomic Encyclopedia of Type Strains, Phase IV (KMG-IV): sequencing the most valuable type-strain genomes for metagenomic binning, comparative biology and taxonomic classification.</title>
        <authorList>
            <person name="Goeker M."/>
        </authorList>
    </citation>
    <scope>NUCLEOTIDE SEQUENCE [LARGE SCALE GENOMIC DNA]</scope>
    <source>
        <strain evidence="1 2">DSM 28101</strain>
    </source>
</reference>
<protein>
    <submittedName>
        <fullName evidence="1">NAD(P)-dependent dehydrogenase (Short-subunit alcohol dehydrogenase family)</fullName>
    </submittedName>
</protein>
<dbReference type="AlphaFoldDB" id="A0A7W6P8T6"/>
<sequence>MTGHILIAGAGGGIGARTAQVAAERGSLWLT</sequence>
<evidence type="ECO:0000313" key="1">
    <source>
        <dbReference type="EMBL" id="MBB4120641.1"/>
    </source>
</evidence>
<proteinExistence type="predicted"/>
<evidence type="ECO:0000313" key="2">
    <source>
        <dbReference type="Proteomes" id="UP000530571"/>
    </source>
</evidence>
<keyword evidence="2" id="KW-1185">Reference proteome</keyword>
<organism evidence="1 2">
    <name type="scientific">Martelella radicis</name>
    <dbReference type="NCBI Taxonomy" id="1397476"/>
    <lineage>
        <taxon>Bacteria</taxon>
        <taxon>Pseudomonadati</taxon>
        <taxon>Pseudomonadota</taxon>
        <taxon>Alphaproteobacteria</taxon>
        <taxon>Hyphomicrobiales</taxon>
        <taxon>Aurantimonadaceae</taxon>
        <taxon>Martelella</taxon>
    </lineage>
</organism>
<accession>A0A7W6P8T6</accession>